<proteinExistence type="predicted"/>
<comment type="caution">
    <text evidence="1">The sequence shown here is derived from an EMBL/GenBank/DDBJ whole genome shotgun (WGS) entry which is preliminary data.</text>
</comment>
<keyword evidence="2" id="KW-1185">Reference proteome</keyword>
<evidence type="ECO:0000313" key="2">
    <source>
        <dbReference type="Proteomes" id="UP001148185"/>
    </source>
</evidence>
<sequence length="90" mass="10065">MSTTKIDARVLLPEVVSPRKMSTAWCAVAFEELATAIDFIEAGIEQTTPLQQKVWERYKAQTAQFAHDMLLAEGNLDEITRRLGLNNANS</sequence>
<dbReference type="AlphaFoldDB" id="A0A9X4C3S4"/>
<protein>
    <submittedName>
        <fullName evidence="1">Uncharacterized protein</fullName>
    </submittedName>
</protein>
<reference evidence="1 2" key="1">
    <citation type="submission" date="2022-05" db="EMBL/GenBank/DDBJ databases">
        <title>Novel Pseudomonas spp. Isolated from a Rainbow Trout Aquaculture Facility.</title>
        <authorList>
            <person name="Testerman T."/>
            <person name="Graf J."/>
        </authorList>
    </citation>
    <scope>NUCLEOTIDE SEQUENCE [LARGE SCALE GENOMIC DNA]</scope>
    <source>
        <strain evidence="1 2">ID1042</strain>
    </source>
</reference>
<dbReference type="RefSeq" id="WP_273877624.1">
    <property type="nucleotide sequence ID" value="NZ_JAMDHA010000023.1"/>
</dbReference>
<dbReference type="EMBL" id="JAMDHA010000023">
    <property type="protein sequence ID" value="MDD1009712.1"/>
    <property type="molecule type" value="Genomic_DNA"/>
</dbReference>
<evidence type="ECO:0000313" key="1">
    <source>
        <dbReference type="EMBL" id="MDD1009712.1"/>
    </source>
</evidence>
<gene>
    <name evidence="1" type="ORF">M5G27_19730</name>
</gene>
<accession>A0A9X4C3S4</accession>
<name>A0A9X4C3S4_9PSED</name>
<organism evidence="1 2">
    <name type="scientific">Pseudomonas shahriarae</name>
    <dbReference type="NCBI Taxonomy" id="2745512"/>
    <lineage>
        <taxon>Bacteria</taxon>
        <taxon>Pseudomonadati</taxon>
        <taxon>Pseudomonadota</taxon>
        <taxon>Gammaproteobacteria</taxon>
        <taxon>Pseudomonadales</taxon>
        <taxon>Pseudomonadaceae</taxon>
        <taxon>Pseudomonas</taxon>
    </lineage>
</organism>
<dbReference type="Proteomes" id="UP001148185">
    <property type="component" value="Unassembled WGS sequence"/>
</dbReference>